<protein>
    <submittedName>
        <fullName evidence="1">Uncharacterized protein</fullName>
    </submittedName>
</protein>
<dbReference type="PATRIC" id="fig|1122247.3.peg.615"/>
<dbReference type="EMBL" id="AMRA01000017">
    <property type="protein sequence ID" value="EKF25319.1"/>
    <property type="molecule type" value="Genomic_DNA"/>
</dbReference>
<reference evidence="1 2" key="1">
    <citation type="journal article" date="2012" name="J. Bacteriol.">
        <title>Genome sequence of Mycobacterium hassiacum DSM 44199, a rare source of heat-stable mycobacterial proteins.</title>
        <authorList>
            <person name="Tiago I."/>
            <person name="Maranha A."/>
            <person name="Mendes V."/>
            <person name="Alarico S."/>
            <person name="Moynihan P.J."/>
            <person name="Clarke A.J."/>
            <person name="Macedo-Ribeiro S."/>
            <person name="Pereira P.J."/>
            <person name="Empadinhas N."/>
        </authorList>
    </citation>
    <scope>NUCLEOTIDE SEQUENCE [LARGE SCALE GENOMIC DNA]</scope>
    <source>
        <strain evidence="2">DSM 44199 / CIP 105218 / JCM 12690 / 3849</strain>
    </source>
</reference>
<name>K5BKR4_MYCHD</name>
<dbReference type="InterPro" id="IPR010310">
    <property type="entry name" value="T7SS_ESAT-6-like"/>
</dbReference>
<dbReference type="SUPFAM" id="SSF140453">
    <property type="entry name" value="EsxAB dimer-like"/>
    <property type="match status" value="1"/>
</dbReference>
<sequence>MRELRSAPFDLRQSGVALGEIAAQVRSAFTASDARIAAARPGWRGDSAAALASVLTEWQRVTRDLHRDLVEHGQRFGAAARQYSDADATEADAVRTTAEQI</sequence>
<proteinExistence type="predicted"/>
<comment type="caution">
    <text evidence="1">The sequence shown here is derived from an EMBL/GenBank/DDBJ whole genome shotgun (WGS) entry which is preliminary data.</text>
</comment>
<dbReference type="Gene3D" id="1.10.287.1060">
    <property type="entry name" value="ESAT-6-like"/>
    <property type="match status" value="1"/>
</dbReference>
<dbReference type="AlphaFoldDB" id="K5BKR4"/>
<keyword evidence="2" id="KW-1185">Reference proteome</keyword>
<organism evidence="1 2">
    <name type="scientific">Mycolicibacterium hassiacum (strain DSM 44199 / CIP 105218 / JCM 12690 / 3849)</name>
    <name type="common">Mycobacterium hassiacum</name>
    <dbReference type="NCBI Taxonomy" id="1122247"/>
    <lineage>
        <taxon>Bacteria</taxon>
        <taxon>Bacillati</taxon>
        <taxon>Actinomycetota</taxon>
        <taxon>Actinomycetes</taxon>
        <taxon>Mycobacteriales</taxon>
        <taxon>Mycobacteriaceae</taxon>
        <taxon>Mycolicibacterium</taxon>
    </lineage>
</organism>
<gene>
    <name evidence="1" type="ORF">C731_0640</name>
</gene>
<evidence type="ECO:0000313" key="2">
    <source>
        <dbReference type="Proteomes" id="UP000006265"/>
    </source>
</evidence>
<dbReference type="Pfam" id="PF06013">
    <property type="entry name" value="WXG100"/>
    <property type="match status" value="1"/>
</dbReference>
<dbReference type="InterPro" id="IPR036689">
    <property type="entry name" value="ESAT-6-like_sf"/>
</dbReference>
<evidence type="ECO:0000313" key="1">
    <source>
        <dbReference type="EMBL" id="EKF25319.1"/>
    </source>
</evidence>
<dbReference type="RefSeq" id="WP_005624513.1">
    <property type="nucleotide sequence ID" value="NZ_AMRA01000017.1"/>
</dbReference>
<dbReference type="Proteomes" id="UP000006265">
    <property type="component" value="Unassembled WGS sequence"/>
</dbReference>
<dbReference type="STRING" id="1122247.GCA_000379865_01513"/>
<dbReference type="OrthoDB" id="4629907at2"/>
<accession>K5BKR4</accession>